<feature type="domain" description="NACHT" evidence="1">
    <location>
        <begin position="77"/>
        <end position="190"/>
    </location>
</feature>
<protein>
    <recommendedName>
        <fullName evidence="1">NACHT domain-containing protein</fullName>
    </recommendedName>
</protein>
<evidence type="ECO:0000259" key="1">
    <source>
        <dbReference type="Pfam" id="PF05729"/>
    </source>
</evidence>
<evidence type="ECO:0000313" key="3">
    <source>
        <dbReference type="Proteomes" id="UP000014500"/>
    </source>
</evidence>
<dbReference type="HOGENOM" id="CLU_297235_0_0_1"/>
<keyword evidence="3" id="KW-1185">Reference proteome</keyword>
<name>T1J8B3_STRMM</name>
<sequence>MGSCCKTINSDKQCEVLKQRLRDYYRSLVLPRPAYLEEGMDLLIHEHFIHLELHESQKSINIEEIFSSGVNKRPFRILIESQPGFGKTTLAIKLTHDWATAKEYMTHFEFAFLIPLRELQNQSINNAIKQIGNRCQCDTAVEIACRHEKTLLLILDGLDEISPEERLEITKILYKQEYHDATVVVTCRTGLFALRKEEKAQLFGSISMRVDFSDKRIRILGVLSDEIKREFLKTFMPQTSVETVIKNLASQWDLFESPLLLMTLAVLLKEGEKIEEFSTKRDLYKKLFNCLIQHSYKKRGREIEPDFDLFNISSTPNAIRDKMQKFGMLAMEKILKQEFQFESDELSNEIYELGFLIHHKVISLDKATNHYEILHLTLMEFAAAYALWLHLKLNKSALIDEYLTSIMNHFIQSAGTSLIMPFVASLMEDDLGHLLSLINSYSPLFAKYYNLSVAFFSECSLINISESKHIVPFISSYMDISVCQNNKKILGEILNRGIECGKIKRILIDEKSKLEILPNQIKTRLEIRFELNSNTELILYSRVPCELPRMISHPIPFKGPLVQCLHFAQSTNCKDCVLEFGDYEKCTEFLELVKKDKTFDKIKYKQLEIEIRTEMEKQVVIKLLENNQVEHLELTVEKIKRNPPLQLLSPISSVLDTSALSLAAANSIHLTMIHLRGVICTTIDLYDLTNGGTKKYIYIGLFDCTLTCKRPLLARNCCHYLQIDNLQNLNGIIAMEPCAFECTPTAAINRLLIQFPAWTGFNTVKTLGTTNQELSEKFLSNNPFIHLQTLNLIVCEDVNLYDLANFIYALPIVNLIIRNYISSHISHLFQRMNELWSGKNNTSRLQTISLFGPEQNCDCESSQVLELLEGLKCCHWNKVNLLHLANFGDIDKLLKFISQWNLLVSVSKLESIYFEPDPFFNHLITCIYQALDTILSITRKCHE</sequence>
<dbReference type="InterPro" id="IPR007111">
    <property type="entry name" value="NACHT_NTPase"/>
</dbReference>
<dbReference type="EMBL" id="JH431952">
    <property type="status" value="NOT_ANNOTATED_CDS"/>
    <property type="molecule type" value="Genomic_DNA"/>
</dbReference>
<proteinExistence type="predicted"/>
<dbReference type="eggNOG" id="ENOG502QTJW">
    <property type="taxonomic scope" value="Eukaryota"/>
</dbReference>
<dbReference type="Pfam" id="PF05729">
    <property type="entry name" value="NACHT"/>
    <property type="match status" value="1"/>
</dbReference>
<dbReference type="Gene3D" id="3.40.50.300">
    <property type="entry name" value="P-loop containing nucleotide triphosphate hydrolases"/>
    <property type="match status" value="1"/>
</dbReference>
<dbReference type="Proteomes" id="UP000014500">
    <property type="component" value="Unassembled WGS sequence"/>
</dbReference>
<evidence type="ECO:0000313" key="2">
    <source>
        <dbReference type="EnsemblMetazoa" id="SMAR009938-PA"/>
    </source>
</evidence>
<dbReference type="InterPro" id="IPR027417">
    <property type="entry name" value="P-loop_NTPase"/>
</dbReference>
<reference evidence="2" key="2">
    <citation type="submission" date="2015-02" db="UniProtKB">
        <authorList>
            <consortium name="EnsemblMetazoa"/>
        </authorList>
    </citation>
    <scope>IDENTIFICATION</scope>
</reference>
<dbReference type="PhylomeDB" id="T1J8B3"/>
<dbReference type="AlphaFoldDB" id="T1J8B3"/>
<dbReference type="EnsemblMetazoa" id="SMAR009938-RA">
    <property type="protein sequence ID" value="SMAR009938-PA"/>
    <property type="gene ID" value="SMAR009938"/>
</dbReference>
<dbReference type="SUPFAM" id="SSF52540">
    <property type="entry name" value="P-loop containing nucleoside triphosphate hydrolases"/>
    <property type="match status" value="1"/>
</dbReference>
<dbReference type="PANTHER" id="PTHR46844">
    <property type="entry name" value="SLR5058 PROTEIN"/>
    <property type="match status" value="1"/>
</dbReference>
<accession>T1J8B3</accession>
<organism evidence="2 3">
    <name type="scientific">Strigamia maritima</name>
    <name type="common">European centipede</name>
    <name type="synonym">Geophilus maritimus</name>
    <dbReference type="NCBI Taxonomy" id="126957"/>
    <lineage>
        <taxon>Eukaryota</taxon>
        <taxon>Metazoa</taxon>
        <taxon>Ecdysozoa</taxon>
        <taxon>Arthropoda</taxon>
        <taxon>Myriapoda</taxon>
        <taxon>Chilopoda</taxon>
        <taxon>Pleurostigmophora</taxon>
        <taxon>Geophilomorpha</taxon>
        <taxon>Linotaeniidae</taxon>
        <taxon>Strigamia</taxon>
    </lineage>
</organism>
<dbReference type="PANTHER" id="PTHR46844:SF1">
    <property type="entry name" value="SLR5058 PROTEIN"/>
    <property type="match status" value="1"/>
</dbReference>
<reference evidence="3" key="1">
    <citation type="submission" date="2011-05" db="EMBL/GenBank/DDBJ databases">
        <authorList>
            <person name="Richards S.R."/>
            <person name="Qu J."/>
            <person name="Jiang H."/>
            <person name="Jhangiani S.N."/>
            <person name="Agravi P."/>
            <person name="Goodspeed R."/>
            <person name="Gross S."/>
            <person name="Mandapat C."/>
            <person name="Jackson L."/>
            <person name="Mathew T."/>
            <person name="Pu L."/>
            <person name="Thornton R."/>
            <person name="Saada N."/>
            <person name="Wilczek-Boney K.B."/>
            <person name="Lee S."/>
            <person name="Kovar C."/>
            <person name="Wu Y."/>
            <person name="Scherer S.E."/>
            <person name="Worley K.C."/>
            <person name="Muzny D.M."/>
            <person name="Gibbs R."/>
        </authorList>
    </citation>
    <scope>NUCLEOTIDE SEQUENCE</scope>
    <source>
        <strain evidence="3">Brora</strain>
    </source>
</reference>